<keyword evidence="2" id="KW-1185">Reference proteome</keyword>
<accession>A0A8K1GXI5</accession>
<evidence type="ECO:0000313" key="1">
    <source>
        <dbReference type="EMBL" id="TRZ25090.1"/>
    </source>
</evidence>
<dbReference type="EMBL" id="SWJQ01000033">
    <property type="protein sequence ID" value="TRZ25090.1"/>
    <property type="molecule type" value="Genomic_DNA"/>
</dbReference>
<gene>
    <name evidence="1" type="ORF">HGM15179_001993</name>
</gene>
<feature type="non-terminal residue" evidence="1">
    <location>
        <position position="1"/>
    </location>
</feature>
<proteinExistence type="predicted"/>
<reference evidence="1" key="1">
    <citation type="submission" date="2019-04" db="EMBL/GenBank/DDBJ databases">
        <title>Genome assembly of Zosterops borbonicus 15179.</title>
        <authorList>
            <person name="Leroy T."/>
            <person name="Anselmetti Y."/>
            <person name="Tilak M.-K."/>
            <person name="Nabholz B."/>
        </authorList>
    </citation>
    <scope>NUCLEOTIDE SEQUENCE</scope>
    <source>
        <strain evidence="1">HGM_15179</strain>
        <tissue evidence="1">Muscle</tissue>
    </source>
</reference>
<dbReference type="Proteomes" id="UP000796761">
    <property type="component" value="Unassembled WGS sequence"/>
</dbReference>
<name>A0A8K1GXI5_9PASS</name>
<protein>
    <submittedName>
        <fullName evidence="1">Uncharacterized protein</fullName>
    </submittedName>
</protein>
<feature type="non-terminal residue" evidence="1">
    <location>
        <position position="51"/>
    </location>
</feature>
<dbReference type="AlphaFoldDB" id="A0A8K1GXI5"/>
<evidence type="ECO:0000313" key="2">
    <source>
        <dbReference type="Proteomes" id="UP000796761"/>
    </source>
</evidence>
<organism evidence="1 2">
    <name type="scientific">Zosterops borbonicus</name>
    <dbReference type="NCBI Taxonomy" id="364589"/>
    <lineage>
        <taxon>Eukaryota</taxon>
        <taxon>Metazoa</taxon>
        <taxon>Chordata</taxon>
        <taxon>Craniata</taxon>
        <taxon>Vertebrata</taxon>
        <taxon>Euteleostomi</taxon>
        <taxon>Archelosauria</taxon>
        <taxon>Archosauria</taxon>
        <taxon>Dinosauria</taxon>
        <taxon>Saurischia</taxon>
        <taxon>Theropoda</taxon>
        <taxon>Coelurosauria</taxon>
        <taxon>Aves</taxon>
        <taxon>Neognathae</taxon>
        <taxon>Neoaves</taxon>
        <taxon>Telluraves</taxon>
        <taxon>Australaves</taxon>
        <taxon>Passeriformes</taxon>
        <taxon>Sylvioidea</taxon>
        <taxon>Zosteropidae</taxon>
        <taxon>Zosterops</taxon>
    </lineage>
</organism>
<comment type="caution">
    <text evidence="1">The sequence shown here is derived from an EMBL/GenBank/DDBJ whole genome shotgun (WGS) entry which is preliminary data.</text>
</comment>
<sequence length="51" mass="5660">IELIPLFPVTTCTSKNALTQMQHLLHGLTKPHEIRIVPLLEFVPLDGIPSS</sequence>